<dbReference type="SMART" id="SM00028">
    <property type="entry name" value="TPR"/>
    <property type="match status" value="3"/>
</dbReference>
<dbReference type="Pfam" id="PF13181">
    <property type="entry name" value="TPR_8"/>
    <property type="match status" value="1"/>
</dbReference>
<dbReference type="SUPFAM" id="SSF48452">
    <property type="entry name" value="TPR-like"/>
    <property type="match status" value="1"/>
</dbReference>
<dbReference type="Pfam" id="PF07719">
    <property type="entry name" value="TPR_2"/>
    <property type="match status" value="1"/>
</dbReference>
<keyword evidence="1" id="KW-0677">Repeat</keyword>
<dbReference type="GO" id="GO:0006383">
    <property type="term" value="P:transcription by RNA polymerase III"/>
    <property type="evidence" value="ECO:0007669"/>
    <property type="project" value="InterPro"/>
</dbReference>
<reference evidence="4" key="1">
    <citation type="submission" date="2019-11" db="EMBL/GenBank/DDBJ databases">
        <title>Microbial mats filling the niche in hypersaline microbial mats.</title>
        <authorList>
            <person name="Wong H.L."/>
            <person name="Macleod F.I."/>
            <person name="White R.A. III"/>
            <person name="Burns B.P."/>
        </authorList>
    </citation>
    <scope>NUCLEOTIDE SEQUENCE</scope>
    <source>
        <strain evidence="4">Rbin_158</strain>
    </source>
</reference>
<organism evidence="4 5">
    <name type="scientific">candidate division KSB3 bacterium</name>
    <dbReference type="NCBI Taxonomy" id="2044937"/>
    <lineage>
        <taxon>Bacteria</taxon>
        <taxon>candidate division KSB3</taxon>
    </lineage>
</organism>
<evidence type="ECO:0000313" key="5">
    <source>
        <dbReference type="Proteomes" id="UP000649604"/>
    </source>
</evidence>
<dbReference type="Proteomes" id="UP000649604">
    <property type="component" value="Unassembled WGS sequence"/>
</dbReference>
<dbReference type="PANTHER" id="PTHR23082">
    <property type="entry name" value="TRANSCRIPTION INITIATION FACTOR IIIC TFIIIC , POLYPEPTIDE 3-RELATED"/>
    <property type="match status" value="1"/>
</dbReference>
<dbReference type="InterPro" id="IPR039340">
    <property type="entry name" value="Tfc4/TFIIIC-102/Sfc4"/>
</dbReference>
<dbReference type="InterPro" id="IPR011990">
    <property type="entry name" value="TPR-like_helical_dom_sf"/>
</dbReference>
<evidence type="ECO:0000256" key="2">
    <source>
        <dbReference type="ARBA" id="ARBA00022803"/>
    </source>
</evidence>
<dbReference type="GO" id="GO:0000127">
    <property type="term" value="C:transcription factor TFIIIC complex"/>
    <property type="evidence" value="ECO:0007669"/>
    <property type="project" value="TreeGrafter"/>
</dbReference>
<evidence type="ECO:0000256" key="1">
    <source>
        <dbReference type="ARBA" id="ARBA00022737"/>
    </source>
</evidence>
<dbReference type="PROSITE" id="PS50005">
    <property type="entry name" value="TPR"/>
    <property type="match status" value="2"/>
</dbReference>
<dbReference type="Gene3D" id="1.25.40.10">
    <property type="entry name" value="Tetratricopeptide repeat domain"/>
    <property type="match status" value="2"/>
</dbReference>
<dbReference type="AlphaFoldDB" id="A0A9D5JZ01"/>
<name>A0A9D5JZ01_9BACT</name>
<dbReference type="InterPro" id="IPR019734">
    <property type="entry name" value="TPR_rpt"/>
</dbReference>
<proteinExistence type="predicted"/>
<feature type="repeat" description="TPR" evidence="3">
    <location>
        <begin position="157"/>
        <end position="190"/>
    </location>
</feature>
<sequence length="217" mass="25257">MTGVFIKRKIRKYEKRLAAHANDPEYIQDLADLYVQISQPDKARTYYQQAIETYYQRHSRLGEDTTFILDVCGKLLEIDPLNLLAHETLGQEYCSLGEFDDALKLYTAFARKLVQAGQYAKAIEQYRHVLVLTPHDIEIRQQCFSLLWKLRKKNEAIQELEKIAELAERQGNLVKAVECYRKAVKIMPSNSRLQAELSRVSQLTRTLEKPLRLVVNK</sequence>
<keyword evidence="2 3" id="KW-0802">TPR repeat</keyword>
<comment type="caution">
    <text evidence="4">The sequence shown here is derived from an EMBL/GenBank/DDBJ whole genome shotgun (WGS) entry which is preliminary data.</text>
</comment>
<evidence type="ECO:0000313" key="4">
    <source>
        <dbReference type="EMBL" id="MBD3326351.1"/>
    </source>
</evidence>
<accession>A0A9D5JZ01</accession>
<dbReference type="InterPro" id="IPR013105">
    <property type="entry name" value="TPR_2"/>
</dbReference>
<evidence type="ECO:0000256" key="3">
    <source>
        <dbReference type="PROSITE-ProRule" id="PRU00339"/>
    </source>
</evidence>
<dbReference type="EMBL" id="WJJP01000566">
    <property type="protein sequence ID" value="MBD3326351.1"/>
    <property type="molecule type" value="Genomic_DNA"/>
</dbReference>
<gene>
    <name evidence="4" type="ORF">GF339_17330</name>
</gene>
<dbReference type="PANTHER" id="PTHR23082:SF0">
    <property type="entry name" value="GENERAL TRANSCRIPTION FACTOR 3C POLYPEPTIDE 3"/>
    <property type="match status" value="1"/>
</dbReference>
<feature type="repeat" description="TPR" evidence="3">
    <location>
        <begin position="103"/>
        <end position="136"/>
    </location>
</feature>
<protein>
    <submittedName>
        <fullName evidence="4">Tetratricopeptide repeat protein</fullName>
    </submittedName>
</protein>